<dbReference type="EMBL" id="BMQM01000036">
    <property type="protein sequence ID" value="GGR71560.1"/>
    <property type="molecule type" value="Genomic_DNA"/>
</dbReference>
<keyword evidence="2" id="KW-1185">Reference proteome</keyword>
<organism evidence="1 2">
    <name type="scientific">Deinococcus seoulensis</name>
    <dbReference type="NCBI Taxonomy" id="1837379"/>
    <lineage>
        <taxon>Bacteria</taxon>
        <taxon>Thermotogati</taxon>
        <taxon>Deinococcota</taxon>
        <taxon>Deinococci</taxon>
        <taxon>Deinococcales</taxon>
        <taxon>Deinococcaceae</taxon>
        <taxon>Deinococcus</taxon>
    </lineage>
</organism>
<evidence type="ECO:0000313" key="1">
    <source>
        <dbReference type="EMBL" id="GGR71560.1"/>
    </source>
</evidence>
<comment type="caution">
    <text evidence="1">The sequence shown here is derived from an EMBL/GenBank/DDBJ whole genome shotgun (WGS) entry which is preliminary data.</text>
</comment>
<dbReference type="RefSeq" id="WP_189066428.1">
    <property type="nucleotide sequence ID" value="NZ_BMQM01000036.1"/>
</dbReference>
<sequence length="103" mass="11159">MPTTEHDGLTIAYGWDAPLQYFYLTVQRGDDLLYSNCDDPDATSGTYGGGLTLHQLQARLGDHGLTLPPDDLDALAGTVRRAAPHAPILTRLLRDLNGPARES</sequence>
<protein>
    <submittedName>
        <fullName evidence="1">Uncharacterized protein</fullName>
    </submittedName>
</protein>
<proteinExistence type="predicted"/>
<gene>
    <name evidence="1" type="ORF">GCM10008959_36600</name>
</gene>
<accession>A0ABQ2RXG7</accession>
<reference evidence="2" key="1">
    <citation type="journal article" date="2019" name="Int. J. Syst. Evol. Microbiol.">
        <title>The Global Catalogue of Microorganisms (GCM) 10K type strain sequencing project: providing services to taxonomists for standard genome sequencing and annotation.</title>
        <authorList>
            <consortium name="The Broad Institute Genomics Platform"/>
            <consortium name="The Broad Institute Genome Sequencing Center for Infectious Disease"/>
            <person name="Wu L."/>
            <person name="Ma J."/>
        </authorList>
    </citation>
    <scope>NUCLEOTIDE SEQUENCE [LARGE SCALE GENOMIC DNA]</scope>
    <source>
        <strain evidence="2">JCM 31404</strain>
    </source>
</reference>
<name>A0ABQ2RXG7_9DEIO</name>
<evidence type="ECO:0000313" key="2">
    <source>
        <dbReference type="Proteomes" id="UP000634308"/>
    </source>
</evidence>
<dbReference type="Proteomes" id="UP000634308">
    <property type="component" value="Unassembled WGS sequence"/>
</dbReference>